<evidence type="ECO:0000259" key="13">
    <source>
        <dbReference type="Pfam" id="PF00884"/>
    </source>
</evidence>
<keyword evidence="5 12" id="KW-0812">Transmembrane</keyword>
<reference evidence="14 15" key="1">
    <citation type="journal article" date="2015" name="Genome Announc.">
        <title>Expanding the biotechnology potential of lactobacilli through comparative genomics of 213 strains and associated genera.</title>
        <authorList>
            <person name="Sun Z."/>
            <person name="Harris H.M."/>
            <person name="McCann A."/>
            <person name="Guo C."/>
            <person name="Argimon S."/>
            <person name="Zhang W."/>
            <person name="Yang X."/>
            <person name="Jeffery I.B."/>
            <person name="Cooney J.C."/>
            <person name="Kagawa T.F."/>
            <person name="Liu W."/>
            <person name="Song Y."/>
            <person name="Salvetti E."/>
            <person name="Wrobel A."/>
            <person name="Rasinkangas P."/>
            <person name="Parkhill J."/>
            <person name="Rea M.C."/>
            <person name="O'Sullivan O."/>
            <person name="Ritari J."/>
            <person name="Douillard F.P."/>
            <person name="Paul Ross R."/>
            <person name="Yang R."/>
            <person name="Briner A.E."/>
            <person name="Felis G.E."/>
            <person name="de Vos W.M."/>
            <person name="Barrangou R."/>
            <person name="Klaenhammer T.R."/>
            <person name="Caufield P.W."/>
            <person name="Cui Y."/>
            <person name="Zhang H."/>
            <person name="O'Toole P.W."/>
        </authorList>
    </citation>
    <scope>NUCLEOTIDE SEQUENCE [LARGE SCALE GENOMIC DNA]</scope>
    <source>
        <strain evidence="14 15">DSM 21376</strain>
    </source>
</reference>
<dbReference type="PANTHER" id="PTHR47371">
    <property type="entry name" value="LIPOTEICHOIC ACID SYNTHASE"/>
    <property type="match status" value="1"/>
</dbReference>
<feature type="modified residue" description="3-oxoalanine (Ser)" evidence="11">
    <location>
        <position position="56"/>
    </location>
</feature>
<evidence type="ECO:0000256" key="2">
    <source>
        <dbReference type="ARBA" id="ARBA00004936"/>
    </source>
</evidence>
<feature type="binding site" evidence="10">
    <location>
        <position position="467"/>
    </location>
    <ligand>
        <name>Mn(2+)</name>
        <dbReference type="ChEBI" id="CHEBI:29035"/>
    </ligand>
</feature>
<keyword evidence="7 12" id="KW-0472">Membrane</keyword>
<gene>
    <name evidence="14" type="ORF">FD15_GL000794</name>
</gene>
<evidence type="ECO:0000256" key="9">
    <source>
        <dbReference type="PIRSR" id="PIRSR005091-2"/>
    </source>
</evidence>
<dbReference type="CDD" id="cd16015">
    <property type="entry name" value="LTA_synthase"/>
    <property type="match status" value="1"/>
</dbReference>
<dbReference type="PIRSF" id="PIRSF005091">
    <property type="entry name" value="Mmb_sulf_HI1246"/>
    <property type="match status" value="1"/>
</dbReference>
<dbReference type="PANTHER" id="PTHR47371:SF3">
    <property type="entry name" value="PHOSPHOGLYCEROL TRANSFERASE I"/>
    <property type="match status" value="1"/>
</dbReference>
<feature type="transmembrane region" description="Helical" evidence="12">
    <location>
        <begin position="61"/>
        <end position="82"/>
    </location>
</feature>
<dbReference type="PATRIC" id="fig|1423806.3.peg.806"/>
<evidence type="ECO:0000256" key="11">
    <source>
        <dbReference type="PIRSR" id="PIRSR600917-52"/>
    </source>
</evidence>
<evidence type="ECO:0000256" key="5">
    <source>
        <dbReference type="ARBA" id="ARBA00022692"/>
    </source>
</evidence>
<dbReference type="GO" id="GO:0005886">
    <property type="term" value="C:plasma membrane"/>
    <property type="evidence" value="ECO:0007669"/>
    <property type="project" value="UniProtKB-SubCell"/>
</dbReference>
<feature type="binding site" evidence="10">
    <location>
        <position position="291"/>
    </location>
    <ligand>
        <name>Mn(2+)</name>
        <dbReference type="ChEBI" id="CHEBI:29035"/>
    </ligand>
</feature>
<evidence type="ECO:0000256" key="10">
    <source>
        <dbReference type="PIRSR" id="PIRSR005091-3"/>
    </source>
</evidence>
<feature type="transmembrane region" description="Helical" evidence="12">
    <location>
        <begin position="147"/>
        <end position="165"/>
    </location>
</feature>
<keyword evidence="9" id="KW-0464">Manganese</keyword>
<keyword evidence="9" id="KW-0479">Metal-binding</keyword>
<evidence type="ECO:0000313" key="15">
    <source>
        <dbReference type="Proteomes" id="UP000050961"/>
    </source>
</evidence>
<feature type="binding site" evidence="10">
    <location>
        <position position="247"/>
    </location>
    <ligand>
        <name>Mn(2+)</name>
        <dbReference type="ChEBI" id="CHEBI:29035"/>
    </ligand>
</feature>
<comment type="PTM">
    <text evidence="11">The conversion to 3-oxoalanine (also known as C-formylglycine, FGly), of a serine or cysteine residue in prokaryotes and of a cysteine residue in eukaryotes, is critical for catalytic activity.</text>
</comment>
<evidence type="ECO:0000256" key="8">
    <source>
        <dbReference type="PIRSR" id="PIRSR005091-1"/>
    </source>
</evidence>
<dbReference type="eggNOG" id="COG1368">
    <property type="taxonomic scope" value="Bacteria"/>
</dbReference>
<dbReference type="Proteomes" id="UP000050961">
    <property type="component" value="Unassembled WGS sequence"/>
</dbReference>
<keyword evidence="6 12" id="KW-1133">Transmembrane helix</keyword>
<dbReference type="GO" id="GO:0016740">
    <property type="term" value="F:transferase activity"/>
    <property type="evidence" value="ECO:0007669"/>
    <property type="project" value="UniProtKB-KW"/>
</dbReference>
<feature type="binding site" evidence="9">
    <location>
        <position position="408"/>
    </location>
    <ligand>
        <name>substrate</name>
    </ligand>
</feature>
<feature type="domain" description="Sulfatase N-terminal" evidence="13">
    <location>
        <begin position="239"/>
        <end position="545"/>
    </location>
</feature>
<comment type="subcellular location">
    <subcellularLocation>
        <location evidence="1">Cell membrane</location>
        <topology evidence="1">Multi-pass membrane protein</topology>
    </subcellularLocation>
</comment>
<keyword evidence="4" id="KW-1003">Cell membrane</keyword>
<dbReference type="InterPro" id="IPR012160">
    <property type="entry name" value="LtaS-like"/>
</dbReference>
<feature type="transmembrane region" description="Helical" evidence="12">
    <location>
        <begin position="34"/>
        <end position="54"/>
    </location>
</feature>
<comment type="pathway">
    <text evidence="2">Cell wall biogenesis; lipoteichoic acid biosynthesis.</text>
</comment>
<dbReference type="InterPro" id="IPR050448">
    <property type="entry name" value="OpgB/LTA_synthase_biosynth"/>
</dbReference>
<organism evidence="14 15">
    <name type="scientific">Liquorilactobacillus sucicola DSM 21376 = JCM 15457</name>
    <dbReference type="NCBI Taxonomy" id="1423806"/>
    <lineage>
        <taxon>Bacteria</taxon>
        <taxon>Bacillati</taxon>
        <taxon>Bacillota</taxon>
        <taxon>Bacilli</taxon>
        <taxon>Lactobacillales</taxon>
        <taxon>Lactobacillaceae</taxon>
        <taxon>Liquorilactobacillus</taxon>
    </lineage>
</organism>
<feature type="active site" evidence="8">
    <location>
        <position position="291"/>
    </location>
</feature>
<dbReference type="AlphaFoldDB" id="A0A0R2E388"/>
<evidence type="ECO:0000256" key="6">
    <source>
        <dbReference type="ARBA" id="ARBA00022989"/>
    </source>
</evidence>
<keyword evidence="14" id="KW-0808">Transferase</keyword>
<comment type="caution">
    <text evidence="14">The sequence shown here is derived from an EMBL/GenBank/DDBJ whole genome shotgun (WGS) entry which is preliminary data.</text>
</comment>
<evidence type="ECO:0000313" key="14">
    <source>
        <dbReference type="EMBL" id="KRN07511.1"/>
    </source>
</evidence>
<evidence type="ECO:0000256" key="3">
    <source>
        <dbReference type="ARBA" id="ARBA00009983"/>
    </source>
</evidence>
<dbReference type="GO" id="GO:0046872">
    <property type="term" value="F:metal ion binding"/>
    <property type="evidence" value="ECO:0007669"/>
    <property type="project" value="UniProtKB-KW"/>
</dbReference>
<name>A0A0R2E388_9LACO</name>
<feature type="binding site" evidence="10">
    <location>
        <position position="468"/>
    </location>
    <ligand>
        <name>Mn(2+)</name>
        <dbReference type="ChEBI" id="CHEBI:29035"/>
    </ligand>
</feature>
<keyword evidence="15" id="KW-1185">Reference proteome</keyword>
<evidence type="ECO:0000256" key="7">
    <source>
        <dbReference type="ARBA" id="ARBA00023136"/>
    </source>
</evidence>
<dbReference type="Gene3D" id="3.30.1120.170">
    <property type="match status" value="1"/>
</dbReference>
<evidence type="ECO:0000256" key="12">
    <source>
        <dbReference type="SAM" id="Phobius"/>
    </source>
</evidence>
<dbReference type="EMBL" id="AYZF01000002">
    <property type="protein sequence ID" value="KRN07511.1"/>
    <property type="molecule type" value="Genomic_DNA"/>
</dbReference>
<comment type="similarity">
    <text evidence="3">Belongs to the LTA synthase family.</text>
</comment>
<evidence type="ECO:0000256" key="1">
    <source>
        <dbReference type="ARBA" id="ARBA00004651"/>
    </source>
</evidence>
<evidence type="ECO:0000256" key="4">
    <source>
        <dbReference type="ARBA" id="ARBA00022475"/>
    </source>
</evidence>
<dbReference type="STRING" id="1423806.FD15_GL000794"/>
<dbReference type="Gene3D" id="3.40.720.10">
    <property type="entry name" value="Alkaline Phosphatase, subunit A"/>
    <property type="match status" value="1"/>
</dbReference>
<dbReference type="InterPro" id="IPR017850">
    <property type="entry name" value="Alkaline_phosphatase_core_sf"/>
</dbReference>
<sequence>MGFFWLLVFLSWSKSIFAYTTEFKLGVSGIFQQFILFLNPLAMTFFIFGLGMFVKSTKKYYSVLLLLYLCNTVLLYLNAIYFREFSDFVTMSTVLGYSAVNKGLDGSSVALVKLHDIFYWLDFLVLFLFLFMGKISLDERHIRTKKAMALISSSLLLFTFNLTLAEIDRPQLLTRTFDRRYMVKYLGLDVFTVYDSLNMEQKAVMRSKATRKSMHKIVHYVQLHQARPDPQYFGVAKKKNVIIVHLESFQQFLIDDKVEGQEVTPFLNSLYHDSSTLSFENFFHQVGQGKTSDAENMLETGTFGLPQGSLFTELGNDQVFQSAPAILKQKQGYTSAVFHGDVPSFWNRANVYKNMGFQYFFSADYFNTKNDNSVGYGLKDKLLFKDSVKYLQYLQQPFYAKFITLTNHFPFELGNQDSSFRTPDTGNQQVDNYFKTANYLDQAVAEFFSFLKRSKLYNDSLIILYGDHYGISNSSNPALAKTFAQDPEHFKSLGEDAQNWSSWNNAQLQRVPFMIHIPGYKNGKILKQYGGEIDVLPTLLHLLGIKTASYIQFGTDLLSKEHDQTVAFRNQDFVSPKFSEINEVFYNKAGKQITPHGKIKWEIATAQKKVHTQLEMSDLLNQGNLLRFYHPKGFKKINPRIYDYTKLLEKEIGVQKKLKIRSTSLFSKNNKCPLENEYSTNAPEIK</sequence>
<accession>A0A0R2E388</accession>
<dbReference type="InterPro" id="IPR000917">
    <property type="entry name" value="Sulfatase_N"/>
</dbReference>
<dbReference type="Pfam" id="PF00884">
    <property type="entry name" value="Sulfatase"/>
    <property type="match status" value="1"/>
</dbReference>
<proteinExistence type="inferred from homology"/>
<feature type="transmembrane region" description="Helical" evidence="12">
    <location>
        <begin position="117"/>
        <end position="135"/>
    </location>
</feature>
<dbReference type="SUPFAM" id="SSF53649">
    <property type="entry name" value="Alkaline phosphatase-like"/>
    <property type="match status" value="1"/>
</dbReference>
<protein>
    <submittedName>
        <fullName evidence="14">Phosphoglycerol transferase alkaline phosphatase superfamily protein</fullName>
    </submittedName>
</protein>